<feature type="transmembrane region" description="Helical" evidence="1">
    <location>
        <begin position="20"/>
        <end position="38"/>
    </location>
</feature>
<dbReference type="AlphaFoldDB" id="Q0EY23"/>
<dbReference type="InParanoid" id="Q0EY23"/>
<dbReference type="HOGENOM" id="CLU_000445_11_22_0"/>
<dbReference type="FunFam" id="3.30.70.270:FF:000001">
    <property type="entry name" value="Diguanylate cyclase domain protein"/>
    <property type="match status" value="1"/>
</dbReference>
<dbReference type="NCBIfam" id="TIGR00254">
    <property type="entry name" value="GGDEF"/>
    <property type="match status" value="1"/>
</dbReference>
<dbReference type="Proteomes" id="UP000005297">
    <property type="component" value="Unassembled WGS sequence"/>
</dbReference>
<gene>
    <name evidence="3" type="ORF">SPV1_05562</name>
</gene>
<keyword evidence="1" id="KW-1133">Transmembrane helix</keyword>
<dbReference type="eggNOG" id="COG2199">
    <property type="taxonomic scope" value="Bacteria"/>
</dbReference>
<dbReference type="STRING" id="314344.AL013_05930"/>
<dbReference type="Pfam" id="PF00990">
    <property type="entry name" value="GGDEF"/>
    <property type="match status" value="1"/>
</dbReference>
<dbReference type="InterPro" id="IPR000160">
    <property type="entry name" value="GGDEF_dom"/>
</dbReference>
<dbReference type="InterPro" id="IPR048760">
    <property type="entry name" value="VP0354-like_sensor_dom"/>
</dbReference>
<protein>
    <submittedName>
        <fullName evidence="3">Sensory box/GGDEF family protein</fullName>
    </submittedName>
</protein>
<dbReference type="SMART" id="SM00267">
    <property type="entry name" value="GGDEF"/>
    <property type="match status" value="1"/>
</dbReference>
<dbReference type="PANTHER" id="PTHR46663:SF2">
    <property type="entry name" value="GGDEF DOMAIN-CONTAINING PROTEIN"/>
    <property type="match status" value="1"/>
</dbReference>
<evidence type="ECO:0000313" key="4">
    <source>
        <dbReference type="Proteomes" id="UP000005297"/>
    </source>
</evidence>
<evidence type="ECO:0000259" key="2">
    <source>
        <dbReference type="PROSITE" id="PS50887"/>
    </source>
</evidence>
<keyword evidence="1" id="KW-0812">Transmembrane</keyword>
<sequence>MSKQWFDGKSETMQTFIRFVGIYLPLMLFIMGISWAYYLSEESQSLDVLRYQETFHVELQTKTFQHEFQSIISDLLVLSAHQQMELIADDSGEADDAALADELLSFCRYKKMYDQVRFMDTTGMERVRINFNGGHPAIAPKTALQDKSGRYYFKDTIRLKQGEVFVSPLDLNIENGAIERPFKPTIRFGIPVFNSKGEKRGIIVLNYFADQLITQLEKSLHDPLAPGFGMLLNSDGYFFKGIRNEDEWGFMLPGRKERTFSHLFPNEWGKIAQSLSGQFIDTKGLFTFTTVFPLAEGLKSSAGSPGAWNASVRDLDAKQYLWKIVTFIPRASILGMTHDLRQAILFSNMLIALLAGTAIWLLSGAITKRKAAEKELVHMAHFDLLTGLPNRPLLYDRLDMAMAHAHREKKKLAVMFLDLDGFKEVNDQLGHQAGDEVLQEVAHRLQQCVGRQTDTVARLGGDEFALLLGTIKDGQDVETIAARVIESLGEPVMLSDGQPCNIGASIGIAIYPEHGLSQDELLSNSDTAMYSAKENGKNNYRFCS</sequence>
<dbReference type="Pfam" id="PF21623">
    <property type="entry name" value="HK_sensor_dom_bact"/>
    <property type="match status" value="1"/>
</dbReference>
<organism evidence="3 4">
    <name type="scientific">Mariprofundus ferrooxydans PV-1</name>
    <dbReference type="NCBI Taxonomy" id="314345"/>
    <lineage>
        <taxon>Bacteria</taxon>
        <taxon>Pseudomonadati</taxon>
        <taxon>Pseudomonadota</taxon>
        <taxon>Candidatius Mariprofundia</taxon>
        <taxon>Mariprofundales</taxon>
        <taxon>Mariprofundaceae</taxon>
        <taxon>Mariprofundus</taxon>
    </lineage>
</organism>
<dbReference type="CDD" id="cd01949">
    <property type="entry name" value="GGDEF"/>
    <property type="match status" value="1"/>
</dbReference>
<comment type="caution">
    <text evidence="3">The sequence shown here is derived from an EMBL/GenBank/DDBJ whole genome shotgun (WGS) entry which is preliminary data.</text>
</comment>
<evidence type="ECO:0000256" key="1">
    <source>
        <dbReference type="SAM" id="Phobius"/>
    </source>
</evidence>
<dbReference type="Gene3D" id="3.30.70.270">
    <property type="match status" value="1"/>
</dbReference>
<dbReference type="InterPro" id="IPR043128">
    <property type="entry name" value="Rev_trsase/Diguanyl_cyclase"/>
</dbReference>
<dbReference type="InterPro" id="IPR029151">
    <property type="entry name" value="Sensor-like_sf"/>
</dbReference>
<accession>Q0EY23</accession>
<dbReference type="RefSeq" id="WP_009851406.1">
    <property type="nucleotide sequence ID" value="NZ_DS022295.1"/>
</dbReference>
<evidence type="ECO:0000313" key="3">
    <source>
        <dbReference type="EMBL" id="EAU54203.1"/>
    </source>
</evidence>
<dbReference type="InterPro" id="IPR029787">
    <property type="entry name" value="Nucleotide_cyclase"/>
</dbReference>
<name>Q0EY23_9PROT</name>
<keyword evidence="1" id="KW-0472">Membrane</keyword>
<dbReference type="PANTHER" id="PTHR46663">
    <property type="entry name" value="DIGUANYLATE CYCLASE DGCT-RELATED"/>
    <property type="match status" value="1"/>
</dbReference>
<dbReference type="OrthoDB" id="5413461at2"/>
<proteinExistence type="predicted"/>
<reference evidence="3 4" key="1">
    <citation type="submission" date="2006-09" db="EMBL/GenBank/DDBJ databases">
        <authorList>
            <person name="Emerson D."/>
            <person name="Ferriera S."/>
            <person name="Johnson J."/>
            <person name="Kravitz S."/>
            <person name="Halpern A."/>
            <person name="Remington K."/>
            <person name="Beeson K."/>
            <person name="Tran B."/>
            <person name="Rogers Y.-H."/>
            <person name="Friedman R."/>
            <person name="Venter J.C."/>
        </authorList>
    </citation>
    <scope>NUCLEOTIDE SEQUENCE [LARGE SCALE GENOMIC DNA]</scope>
    <source>
        <strain evidence="3 4">PV-1</strain>
    </source>
</reference>
<dbReference type="GO" id="GO:0003824">
    <property type="term" value="F:catalytic activity"/>
    <property type="evidence" value="ECO:0007669"/>
    <property type="project" value="UniProtKB-ARBA"/>
</dbReference>
<feature type="transmembrane region" description="Helical" evidence="1">
    <location>
        <begin position="343"/>
        <end position="362"/>
    </location>
</feature>
<dbReference type="Gene3D" id="3.30.450.20">
    <property type="entry name" value="PAS domain"/>
    <property type="match status" value="2"/>
</dbReference>
<dbReference type="SUPFAM" id="SSF103190">
    <property type="entry name" value="Sensory domain-like"/>
    <property type="match status" value="2"/>
</dbReference>
<dbReference type="EMBL" id="AATS01000011">
    <property type="protein sequence ID" value="EAU54203.1"/>
    <property type="molecule type" value="Genomic_DNA"/>
</dbReference>
<dbReference type="PROSITE" id="PS50887">
    <property type="entry name" value="GGDEF"/>
    <property type="match status" value="1"/>
</dbReference>
<keyword evidence="4" id="KW-1185">Reference proteome</keyword>
<dbReference type="SUPFAM" id="SSF55073">
    <property type="entry name" value="Nucleotide cyclase"/>
    <property type="match status" value="1"/>
</dbReference>
<dbReference type="InterPro" id="IPR052163">
    <property type="entry name" value="DGC-Regulatory_Protein"/>
</dbReference>
<feature type="domain" description="GGDEF" evidence="2">
    <location>
        <begin position="410"/>
        <end position="544"/>
    </location>
</feature>